<reference evidence="2" key="1">
    <citation type="journal article" date="2012" name="Nat. Biotechnol.">
        <title>Reference genome sequence of the model plant Setaria.</title>
        <authorList>
            <person name="Bennetzen J.L."/>
            <person name="Schmutz J."/>
            <person name="Wang H."/>
            <person name="Percifield R."/>
            <person name="Hawkins J."/>
            <person name="Pontaroli A.C."/>
            <person name="Estep M."/>
            <person name="Feng L."/>
            <person name="Vaughn J.N."/>
            <person name="Grimwood J."/>
            <person name="Jenkins J."/>
            <person name="Barry K."/>
            <person name="Lindquist E."/>
            <person name="Hellsten U."/>
            <person name="Deshpande S."/>
            <person name="Wang X."/>
            <person name="Wu X."/>
            <person name="Mitros T."/>
            <person name="Triplett J."/>
            <person name="Yang X."/>
            <person name="Ye C.Y."/>
            <person name="Mauro-Herrera M."/>
            <person name="Wang L."/>
            <person name="Li P."/>
            <person name="Sharma M."/>
            <person name="Sharma R."/>
            <person name="Ronald P.C."/>
            <person name="Panaud O."/>
            <person name="Kellogg E.A."/>
            <person name="Brutnell T.P."/>
            <person name="Doust A.N."/>
            <person name="Tuskan G.A."/>
            <person name="Rokhsar D."/>
            <person name="Devos K.M."/>
        </authorList>
    </citation>
    <scope>NUCLEOTIDE SEQUENCE [LARGE SCALE GENOMIC DNA]</scope>
    <source>
        <strain evidence="2">cv. Yugu1</strain>
    </source>
</reference>
<reference evidence="1" key="2">
    <citation type="submission" date="2018-08" db="UniProtKB">
        <authorList>
            <consortium name="EnsemblPlants"/>
        </authorList>
    </citation>
    <scope>IDENTIFICATION</scope>
    <source>
        <strain evidence="1">Yugu1</strain>
    </source>
</reference>
<sequence length="40" mass="4663">MFYSIFFSNTAFTKYSHQKPVVCIVVTLPMSKMSLLCDRK</sequence>
<accession>K3Z1F3</accession>
<evidence type="ECO:0000313" key="2">
    <source>
        <dbReference type="Proteomes" id="UP000004995"/>
    </source>
</evidence>
<proteinExistence type="predicted"/>
<evidence type="ECO:0000313" key="1">
    <source>
        <dbReference type="EnsemblPlants" id="KQL29161"/>
    </source>
</evidence>
<dbReference type="Proteomes" id="UP000004995">
    <property type="component" value="Unassembled WGS sequence"/>
</dbReference>
<dbReference type="HOGENOM" id="CLU_3300275_0_0_1"/>
<name>K3Z1F3_SETIT</name>
<dbReference type="EnsemblPlants" id="KQL29161">
    <property type="protein sequence ID" value="KQL29161"/>
    <property type="gene ID" value="SETIT_020371mg"/>
</dbReference>
<keyword evidence="2" id="KW-1185">Reference proteome</keyword>
<protein>
    <submittedName>
        <fullName evidence="1">Uncharacterized protein</fullName>
    </submittedName>
</protein>
<dbReference type="InParanoid" id="K3Z1F3"/>
<dbReference type="Gramene" id="KQL29161">
    <property type="protein sequence ID" value="KQL29161"/>
    <property type="gene ID" value="SETIT_020371mg"/>
</dbReference>
<organism evidence="1 2">
    <name type="scientific">Setaria italica</name>
    <name type="common">Foxtail millet</name>
    <name type="synonym">Panicum italicum</name>
    <dbReference type="NCBI Taxonomy" id="4555"/>
    <lineage>
        <taxon>Eukaryota</taxon>
        <taxon>Viridiplantae</taxon>
        <taxon>Streptophyta</taxon>
        <taxon>Embryophyta</taxon>
        <taxon>Tracheophyta</taxon>
        <taxon>Spermatophyta</taxon>
        <taxon>Magnoliopsida</taxon>
        <taxon>Liliopsida</taxon>
        <taxon>Poales</taxon>
        <taxon>Poaceae</taxon>
        <taxon>PACMAD clade</taxon>
        <taxon>Panicoideae</taxon>
        <taxon>Panicodae</taxon>
        <taxon>Paniceae</taxon>
        <taxon>Cenchrinae</taxon>
        <taxon>Setaria</taxon>
    </lineage>
</organism>
<dbReference type="AlphaFoldDB" id="K3Z1F3"/>
<dbReference type="EMBL" id="AGNK02000173">
    <property type="status" value="NOT_ANNOTATED_CDS"/>
    <property type="molecule type" value="Genomic_DNA"/>
</dbReference>